<name>A0A7W0C956_9BACT</name>
<dbReference type="EMBL" id="JACDUS010000004">
    <property type="protein sequence ID" value="MBA2881364.1"/>
    <property type="molecule type" value="Genomic_DNA"/>
</dbReference>
<evidence type="ECO:0000313" key="2">
    <source>
        <dbReference type="EMBL" id="MBA2881364.1"/>
    </source>
</evidence>
<dbReference type="InterPro" id="IPR002109">
    <property type="entry name" value="Glutaredoxin"/>
</dbReference>
<dbReference type="InterPro" id="IPR051548">
    <property type="entry name" value="Grx-like_ET"/>
</dbReference>
<dbReference type="PANTHER" id="PTHR34386:SF1">
    <property type="entry name" value="GLUTAREDOXIN-LIKE PROTEIN NRDH"/>
    <property type="match status" value="1"/>
</dbReference>
<evidence type="ECO:0000259" key="1">
    <source>
        <dbReference type="Pfam" id="PF00462"/>
    </source>
</evidence>
<comment type="caution">
    <text evidence="2">The sequence shown here is derived from an EMBL/GenBank/DDBJ whole genome shotgun (WGS) entry which is preliminary data.</text>
</comment>
<dbReference type="GO" id="GO:0045454">
    <property type="term" value="P:cell redox homeostasis"/>
    <property type="evidence" value="ECO:0007669"/>
    <property type="project" value="TreeGrafter"/>
</dbReference>
<dbReference type="InterPro" id="IPR036249">
    <property type="entry name" value="Thioredoxin-like_sf"/>
</dbReference>
<dbReference type="Gene3D" id="3.40.30.10">
    <property type="entry name" value="Glutaredoxin"/>
    <property type="match status" value="1"/>
</dbReference>
<feature type="domain" description="Glutaredoxin" evidence="1">
    <location>
        <begin position="7"/>
        <end position="71"/>
    </location>
</feature>
<evidence type="ECO:0000313" key="3">
    <source>
        <dbReference type="Proteomes" id="UP000525298"/>
    </source>
</evidence>
<dbReference type="CDD" id="cd02976">
    <property type="entry name" value="NrdH"/>
    <property type="match status" value="1"/>
</dbReference>
<dbReference type="Proteomes" id="UP000525298">
    <property type="component" value="Unassembled WGS sequence"/>
</dbReference>
<organism evidence="2 3">
    <name type="scientific">Desulfosalsimonas propionicica</name>
    <dbReference type="NCBI Taxonomy" id="332175"/>
    <lineage>
        <taxon>Bacteria</taxon>
        <taxon>Pseudomonadati</taxon>
        <taxon>Thermodesulfobacteriota</taxon>
        <taxon>Desulfobacteria</taxon>
        <taxon>Desulfobacterales</taxon>
        <taxon>Desulfosalsimonadaceae</taxon>
        <taxon>Desulfosalsimonas</taxon>
    </lineage>
</organism>
<accession>A0A7W0C956</accession>
<reference evidence="2 3" key="1">
    <citation type="submission" date="2020-07" db="EMBL/GenBank/DDBJ databases">
        <title>Genomic Encyclopedia of Type Strains, Phase IV (KMG-IV): sequencing the most valuable type-strain genomes for metagenomic binning, comparative biology and taxonomic classification.</title>
        <authorList>
            <person name="Goeker M."/>
        </authorList>
    </citation>
    <scope>NUCLEOTIDE SEQUENCE [LARGE SCALE GENOMIC DNA]</scope>
    <source>
        <strain evidence="2 3">DSM 17721</strain>
    </source>
</reference>
<dbReference type="AlphaFoldDB" id="A0A7W0C956"/>
<dbReference type="GO" id="GO:0009055">
    <property type="term" value="F:electron transfer activity"/>
    <property type="evidence" value="ECO:0007669"/>
    <property type="project" value="TreeGrafter"/>
</dbReference>
<proteinExistence type="predicted"/>
<keyword evidence="3" id="KW-1185">Reference proteome</keyword>
<gene>
    <name evidence="2" type="ORF">HNR65_001691</name>
</gene>
<sequence length="86" mass="9663">MTDEQDIKVYALSTCGHCKRAKELLNECNVSYDSVEVDLLDSEERQAVLEDVKALNPRCSFPTIRIGEKVIVGYKEDEIKEALGIS</sequence>
<dbReference type="SUPFAM" id="SSF52833">
    <property type="entry name" value="Thioredoxin-like"/>
    <property type="match status" value="1"/>
</dbReference>
<dbReference type="RefSeq" id="WP_181551034.1">
    <property type="nucleotide sequence ID" value="NZ_JACDUS010000004.1"/>
</dbReference>
<protein>
    <submittedName>
        <fullName evidence="2">Glutaredoxin</fullName>
    </submittedName>
</protein>
<dbReference type="PROSITE" id="PS51354">
    <property type="entry name" value="GLUTAREDOXIN_2"/>
    <property type="match status" value="1"/>
</dbReference>
<dbReference type="PANTHER" id="PTHR34386">
    <property type="entry name" value="GLUTAREDOXIN"/>
    <property type="match status" value="1"/>
</dbReference>
<dbReference type="Pfam" id="PF00462">
    <property type="entry name" value="Glutaredoxin"/>
    <property type="match status" value="1"/>
</dbReference>